<dbReference type="Proteomes" id="UP000199306">
    <property type="component" value="Unassembled WGS sequence"/>
</dbReference>
<evidence type="ECO:0000313" key="3">
    <source>
        <dbReference type="Proteomes" id="UP000199306"/>
    </source>
</evidence>
<dbReference type="EMBL" id="FOXH01000021">
    <property type="protein sequence ID" value="SFQ47480.1"/>
    <property type="molecule type" value="Genomic_DNA"/>
</dbReference>
<evidence type="ECO:0000313" key="2">
    <source>
        <dbReference type="EMBL" id="SFQ47480.1"/>
    </source>
</evidence>
<name>A0A1I5X540_9BACT</name>
<gene>
    <name evidence="1" type="ORF">SAMN04515674_113141</name>
    <name evidence="2" type="ORF">SAMN04515674_12155</name>
</gene>
<dbReference type="AlphaFoldDB" id="A0A1I5X540"/>
<evidence type="ECO:0000313" key="1">
    <source>
        <dbReference type="EMBL" id="SFQ27070.1"/>
    </source>
</evidence>
<reference evidence="1 3" key="1">
    <citation type="submission" date="2016-10" db="EMBL/GenBank/DDBJ databases">
        <authorList>
            <person name="de Groot N.N."/>
        </authorList>
    </citation>
    <scope>NUCLEOTIDE SEQUENCE [LARGE SCALE GENOMIC DNA]</scope>
    <source>
        <strain evidence="1">E92</strain>
        <strain evidence="3">E92,LMG 26720,CCM 7988</strain>
    </source>
</reference>
<accession>A0A1I5X540</accession>
<sequence>MNVEVKAAKTLLREGVALNIKPPLFLWLWKPKIYQPSCSQLVLMSKYLSETGISDNELENPTIAESTGLLAKHLETFCRMLAICMFRNFYLSKALHKIIAKWLMRNRSAEQVLGMVEMLIVFGGSSDFMNITRFMRSFRILGQAKNRS</sequence>
<dbReference type="OrthoDB" id="1451916at2"/>
<proteinExistence type="predicted"/>
<dbReference type="STRING" id="1079859.SAMN04515674_113141"/>
<dbReference type="RefSeq" id="WP_092018842.1">
    <property type="nucleotide sequence ID" value="NZ_FOXH01000013.1"/>
</dbReference>
<organism evidence="1 3">
    <name type="scientific">Pseudarcicella hirudinis</name>
    <dbReference type="NCBI Taxonomy" id="1079859"/>
    <lineage>
        <taxon>Bacteria</taxon>
        <taxon>Pseudomonadati</taxon>
        <taxon>Bacteroidota</taxon>
        <taxon>Cytophagia</taxon>
        <taxon>Cytophagales</taxon>
        <taxon>Flectobacillaceae</taxon>
        <taxon>Pseudarcicella</taxon>
    </lineage>
</organism>
<dbReference type="EMBL" id="FOXH01000013">
    <property type="protein sequence ID" value="SFQ27070.1"/>
    <property type="molecule type" value="Genomic_DNA"/>
</dbReference>
<keyword evidence="3" id="KW-1185">Reference proteome</keyword>
<protein>
    <submittedName>
        <fullName evidence="1">Uncharacterized protein</fullName>
    </submittedName>
</protein>